<dbReference type="Proteomes" id="UP000325315">
    <property type="component" value="Unassembled WGS sequence"/>
</dbReference>
<comment type="caution">
    <text evidence="1">The sequence shown here is derived from an EMBL/GenBank/DDBJ whole genome shotgun (WGS) entry which is preliminary data.</text>
</comment>
<sequence>MVHRENHTVTKVLLKTRLGRCSTTCNKNGSILILEDKDLSRKAIFTYHDVGWVEYLLLTTIQYPNHRRFQC</sequence>
<proteinExistence type="predicted"/>
<evidence type="ECO:0000313" key="2">
    <source>
        <dbReference type="Proteomes" id="UP000325315"/>
    </source>
</evidence>
<dbReference type="EMBL" id="SMMG02000006">
    <property type="protein sequence ID" value="KAA3469204.1"/>
    <property type="molecule type" value="Genomic_DNA"/>
</dbReference>
<reference evidence="2" key="1">
    <citation type="journal article" date="2019" name="Plant Biotechnol. J.">
        <title>Genome sequencing of the Australian wild diploid species Gossypium australe highlights disease resistance and delayed gland morphogenesis.</title>
        <authorList>
            <person name="Cai Y."/>
            <person name="Cai X."/>
            <person name="Wang Q."/>
            <person name="Wang P."/>
            <person name="Zhang Y."/>
            <person name="Cai C."/>
            <person name="Xu Y."/>
            <person name="Wang K."/>
            <person name="Zhou Z."/>
            <person name="Wang C."/>
            <person name="Geng S."/>
            <person name="Li B."/>
            <person name="Dong Q."/>
            <person name="Hou Y."/>
            <person name="Wang H."/>
            <person name="Ai P."/>
            <person name="Liu Z."/>
            <person name="Yi F."/>
            <person name="Sun M."/>
            <person name="An G."/>
            <person name="Cheng J."/>
            <person name="Zhang Y."/>
            <person name="Shi Q."/>
            <person name="Xie Y."/>
            <person name="Shi X."/>
            <person name="Chang Y."/>
            <person name="Huang F."/>
            <person name="Chen Y."/>
            <person name="Hong S."/>
            <person name="Mi L."/>
            <person name="Sun Q."/>
            <person name="Zhang L."/>
            <person name="Zhou B."/>
            <person name="Peng R."/>
            <person name="Zhang X."/>
            <person name="Liu F."/>
        </authorList>
    </citation>
    <scope>NUCLEOTIDE SEQUENCE [LARGE SCALE GENOMIC DNA]</scope>
    <source>
        <strain evidence="2">cv. PA1801</strain>
    </source>
</reference>
<dbReference type="AlphaFoldDB" id="A0A5B6VJH9"/>
<name>A0A5B6VJH9_9ROSI</name>
<organism evidence="1 2">
    <name type="scientific">Gossypium australe</name>
    <dbReference type="NCBI Taxonomy" id="47621"/>
    <lineage>
        <taxon>Eukaryota</taxon>
        <taxon>Viridiplantae</taxon>
        <taxon>Streptophyta</taxon>
        <taxon>Embryophyta</taxon>
        <taxon>Tracheophyta</taxon>
        <taxon>Spermatophyta</taxon>
        <taxon>Magnoliopsida</taxon>
        <taxon>eudicotyledons</taxon>
        <taxon>Gunneridae</taxon>
        <taxon>Pentapetalae</taxon>
        <taxon>rosids</taxon>
        <taxon>malvids</taxon>
        <taxon>Malvales</taxon>
        <taxon>Malvaceae</taxon>
        <taxon>Malvoideae</taxon>
        <taxon>Gossypium</taxon>
    </lineage>
</organism>
<keyword evidence="2" id="KW-1185">Reference proteome</keyword>
<accession>A0A5B6VJH9</accession>
<evidence type="ECO:0000313" key="1">
    <source>
        <dbReference type="EMBL" id="KAA3469204.1"/>
    </source>
</evidence>
<gene>
    <name evidence="1" type="ORF">EPI10_015014</name>
</gene>
<protein>
    <submittedName>
        <fullName evidence="1">Uncharacterized protein</fullName>
    </submittedName>
</protein>